<dbReference type="InterPro" id="IPR029044">
    <property type="entry name" value="Nucleotide-diphossugar_trans"/>
</dbReference>
<dbReference type="SUPFAM" id="SSF53448">
    <property type="entry name" value="Nucleotide-diphospho-sugar transferases"/>
    <property type="match status" value="1"/>
</dbReference>
<evidence type="ECO:0000313" key="2">
    <source>
        <dbReference type="EMBL" id="KUG23879.1"/>
    </source>
</evidence>
<dbReference type="EMBL" id="LNQE01000881">
    <property type="protein sequence ID" value="KUG23879.1"/>
    <property type="molecule type" value="Genomic_DNA"/>
</dbReference>
<dbReference type="PANTHER" id="PTHR46656">
    <property type="entry name" value="PUTATIVE-RELATED"/>
    <property type="match status" value="1"/>
</dbReference>
<dbReference type="InterPro" id="IPR007577">
    <property type="entry name" value="GlycoTrfase_DXD_sugar-bd_CS"/>
</dbReference>
<gene>
    <name evidence="2" type="ORF">ASZ90_006323</name>
</gene>
<dbReference type="SUPFAM" id="SSF53756">
    <property type="entry name" value="UDP-Glycosyltransferase/glycogen phosphorylase"/>
    <property type="match status" value="1"/>
</dbReference>
<accession>A0A0W8FSM3</accession>
<feature type="domain" description="Glycosyl transferase family 1" evidence="1">
    <location>
        <begin position="589"/>
        <end position="641"/>
    </location>
</feature>
<dbReference type="Pfam" id="PF04488">
    <property type="entry name" value="Gly_transf_sug"/>
    <property type="match status" value="1"/>
</dbReference>
<dbReference type="InterPro" id="IPR001296">
    <property type="entry name" value="Glyco_trans_1"/>
</dbReference>
<dbReference type="Pfam" id="PF00534">
    <property type="entry name" value="Glycos_transf_1"/>
    <property type="match status" value="1"/>
</dbReference>
<name>A0A0W8FSM3_9ZZZZ</name>
<keyword evidence="2" id="KW-0808">Transferase</keyword>
<protein>
    <submittedName>
        <fullName evidence="2">Glycosyltransferase</fullName>
    </submittedName>
</protein>
<evidence type="ECO:0000259" key="1">
    <source>
        <dbReference type="Pfam" id="PF00534"/>
    </source>
</evidence>
<dbReference type="AlphaFoldDB" id="A0A0W8FSM3"/>
<reference evidence="2" key="1">
    <citation type="journal article" date="2015" name="Proc. Natl. Acad. Sci. U.S.A.">
        <title>Networks of energetic and metabolic interactions define dynamics in microbial communities.</title>
        <authorList>
            <person name="Embree M."/>
            <person name="Liu J.K."/>
            <person name="Al-Bassam M.M."/>
            <person name="Zengler K."/>
        </authorList>
    </citation>
    <scope>NUCLEOTIDE SEQUENCE</scope>
</reference>
<dbReference type="GO" id="GO:0016757">
    <property type="term" value="F:glycosyltransferase activity"/>
    <property type="evidence" value="ECO:0007669"/>
    <property type="project" value="InterPro"/>
</dbReference>
<sequence>MKKTPRIFHFVFGLRPQTEPFHLMHYLCIASCLHINKPDAVLFHYQHMPWGPWWELIAPSIQLHKIEPDKFISSFLYNDPAIGQYRYAHLSDIARLEILIKYGGIYADIDTLFINKLPNHFFEYEFVMGMEKVDWTTIAAQTAGGSLCNAWMMGEPNSDFAKLLLARTYESFDGTWSAHSTFLPYRLSREHPDWIHVEPQRSFFFYDWTGKGIRGIFEESLPNMDNVYSIHLWSHMWWDRKRIDTSYFHAVRLTPEYVRFSKSAYAELARPFLPESITYSRLRFELQKINIVWENGEFASRKYLEKIYRWGKNILRESAQTAKIEEKSPVKKQTKISVKDMKTIKYIGFNDSTGYSIAARTMVSALRKENATVHWVPVVWGSSAYNPHSVKQIREGYRNVIIHTVPEYYPYWLNFEQEEKTKSKKIWGYTAWETDKIPSHWAKLLNIMDGIFVPCHWNKEVFRKCGIQTRIEVLPHISQFHGQVPEVSPSPKLNKLIDRMGTRFVFYNIGVWSDRKAPWLLIEAFLSEFSPHEPVTLVVKTGEYDFSKYKRKWYKPWQLTPHKTVSTFKIITKFRTNGPEIIHLDEEFSDTDIAWLHKRGDCFVSLARGEGWGMASYEAAWCGKPIIITGFGGVLDYLPENISYHVNYRLMPVHLEADKQSYTPDQLWADPDLAHARQLMRQVFEDQKGAAEKGLQLRNYVNRNFNSALIARKCLDALEAE</sequence>
<comment type="caution">
    <text evidence="2">The sequence shown here is derived from an EMBL/GenBank/DDBJ whole genome shotgun (WGS) entry which is preliminary data.</text>
</comment>
<dbReference type="PANTHER" id="PTHR46656:SF3">
    <property type="entry name" value="PUTATIVE-RELATED"/>
    <property type="match status" value="1"/>
</dbReference>
<proteinExistence type="predicted"/>
<dbReference type="Gene3D" id="3.40.50.2000">
    <property type="entry name" value="Glycogen Phosphorylase B"/>
    <property type="match status" value="1"/>
</dbReference>
<dbReference type="Gene3D" id="3.90.550.20">
    <property type="match status" value="1"/>
</dbReference>
<organism evidence="2">
    <name type="scientific">hydrocarbon metagenome</name>
    <dbReference type="NCBI Taxonomy" id="938273"/>
    <lineage>
        <taxon>unclassified sequences</taxon>
        <taxon>metagenomes</taxon>
        <taxon>ecological metagenomes</taxon>
    </lineage>
</organism>